<reference evidence="1" key="1">
    <citation type="submission" date="2017-05" db="UniProtKB">
        <authorList>
            <consortium name="EnsemblMetazoa"/>
        </authorList>
    </citation>
    <scope>IDENTIFICATION</scope>
</reference>
<proteinExistence type="predicted"/>
<dbReference type="AlphaFoldDB" id="A0A1X7VAZ4"/>
<organism evidence="1">
    <name type="scientific">Amphimedon queenslandica</name>
    <name type="common">Sponge</name>
    <dbReference type="NCBI Taxonomy" id="400682"/>
    <lineage>
        <taxon>Eukaryota</taxon>
        <taxon>Metazoa</taxon>
        <taxon>Porifera</taxon>
        <taxon>Demospongiae</taxon>
        <taxon>Heteroscleromorpha</taxon>
        <taxon>Haplosclerida</taxon>
        <taxon>Niphatidae</taxon>
        <taxon>Amphimedon</taxon>
    </lineage>
</organism>
<sequence>MDEERETLCKIMKLPSSSGISMHAETITVTDVVLDDCAFAESGIVKQSEVLSIACNVDTNISSNQGDTLTLQNEVARENSLQILKLPKKMRKRRHPKGAVLTVVGLPKKCVCWDYAWIVVQLHVDTRAMTTDSLIEESEVEVHLEKVPIKCLDENVCINNIRMFFTYDAWSLVHHVIGTLQAKVAWTGTI</sequence>
<dbReference type="EnsemblMetazoa" id="Aqu2.1.36914_001">
    <property type="protein sequence ID" value="Aqu2.1.36914_001"/>
    <property type="gene ID" value="Aqu2.1.36914"/>
</dbReference>
<protein>
    <submittedName>
        <fullName evidence="1">Uncharacterized protein</fullName>
    </submittedName>
</protein>
<accession>A0A1X7VAZ4</accession>
<evidence type="ECO:0000313" key="1">
    <source>
        <dbReference type="EnsemblMetazoa" id="Aqu2.1.36914_001"/>
    </source>
</evidence>
<name>A0A1X7VAZ4_AMPQE</name>
<dbReference type="InParanoid" id="A0A1X7VAZ4"/>